<organism evidence="2">
    <name type="scientific">Eucalyptus grandis</name>
    <name type="common">Flooded gum</name>
    <dbReference type="NCBI Taxonomy" id="71139"/>
    <lineage>
        <taxon>Eukaryota</taxon>
        <taxon>Viridiplantae</taxon>
        <taxon>Streptophyta</taxon>
        <taxon>Embryophyta</taxon>
        <taxon>Tracheophyta</taxon>
        <taxon>Spermatophyta</taxon>
        <taxon>Magnoliopsida</taxon>
        <taxon>eudicotyledons</taxon>
        <taxon>Gunneridae</taxon>
        <taxon>Pentapetalae</taxon>
        <taxon>rosids</taxon>
        <taxon>malvids</taxon>
        <taxon>Myrtales</taxon>
        <taxon>Myrtaceae</taxon>
        <taxon>Myrtoideae</taxon>
        <taxon>Eucalypteae</taxon>
        <taxon>Eucalyptus</taxon>
    </lineage>
</organism>
<sequence>MSETPEFLVVVPGWDPDKLDLCMEVCLYIASLGDRATLVIPSYLSSAIPPSFPSDPLVAVAQIGSSSARPMFLTLWFKFRWDLAGYLEDRIIAAGGELPRKLYAVVVPGAESTRGLFRNYNVPVDPLPLAGLTIQCMWKLPHDLPEKISDLSETAEFLVVVPGWDPDKLHLCMEVCLYIASRGDRATLVTPSYLSSAIPPSFPSNPRVAVAQIGSSSAHRMLLILWFKFRWDLAVYLEERRMAAGGELPRKLYAVVVPGAESTRDLIRNFNVTVDPSPLARVEFERMRKVRASDVRPGESRLPAGLPEEMAIVRSDLKMKPFGPPRGGPPGPDPRPGGGGGGPPSVPEVEGSIGRMTNKSADPEQPFFDNMGDRMKMVGGIRPLLPEQDWKTSGSVICGPEILSRPSTGGFPSHGGWNSTSPRRSPFATWPFLGKRYYNTDSPGDHLKVGHVASNDMPKSAMDDEFKGISETVASEAFASFQFDLKLQRRIGRLRIGASISRLARSMR</sequence>
<dbReference type="Gene3D" id="3.40.50.2000">
    <property type="entry name" value="Glycogen Phosphorylase B"/>
    <property type="match status" value="1"/>
</dbReference>
<feature type="compositionally biased region" description="Pro residues" evidence="1">
    <location>
        <begin position="322"/>
        <end position="335"/>
    </location>
</feature>
<dbReference type="EMBL" id="KK198757">
    <property type="protein sequence ID" value="KCW72800.1"/>
    <property type="molecule type" value="Genomic_DNA"/>
</dbReference>
<evidence type="ECO:0000256" key="1">
    <source>
        <dbReference type="SAM" id="MobiDB-lite"/>
    </source>
</evidence>
<dbReference type="AlphaFoldDB" id="A0A059C4D5"/>
<dbReference type="Gramene" id="KCW72800">
    <property type="protein sequence ID" value="KCW72800"/>
    <property type="gene ID" value="EUGRSUZ_E01247"/>
</dbReference>
<dbReference type="SUPFAM" id="SSF53756">
    <property type="entry name" value="UDP-Glycosyltransferase/glycogen phosphorylase"/>
    <property type="match status" value="1"/>
</dbReference>
<name>A0A059C4D5_EUCGR</name>
<accession>A0A059C4D5</accession>
<proteinExistence type="predicted"/>
<reference evidence="2" key="1">
    <citation type="submission" date="2013-07" db="EMBL/GenBank/DDBJ databases">
        <title>The genome of Eucalyptus grandis.</title>
        <authorList>
            <person name="Schmutz J."/>
            <person name="Hayes R."/>
            <person name="Myburg A."/>
            <person name="Tuskan G."/>
            <person name="Grattapaglia D."/>
            <person name="Rokhsar D.S."/>
        </authorList>
    </citation>
    <scope>NUCLEOTIDE SEQUENCE</scope>
    <source>
        <tissue evidence="2">Leaf extractions</tissue>
    </source>
</reference>
<evidence type="ECO:0000313" key="2">
    <source>
        <dbReference type="EMBL" id="KCW72800.1"/>
    </source>
</evidence>
<dbReference type="InParanoid" id="A0A059C4D5"/>
<protein>
    <submittedName>
        <fullName evidence="2">Uncharacterized protein</fullName>
    </submittedName>
</protein>
<gene>
    <name evidence="2" type="ORF">EUGRSUZ_E01247</name>
</gene>
<feature type="region of interest" description="Disordered" evidence="1">
    <location>
        <begin position="318"/>
        <end position="370"/>
    </location>
</feature>
<dbReference type="GO" id="GO:0035251">
    <property type="term" value="F:UDP-glucosyltransferase activity"/>
    <property type="evidence" value="ECO:0000318"/>
    <property type="project" value="GO_Central"/>
</dbReference>